<evidence type="ECO:0000313" key="2">
    <source>
        <dbReference type="Proteomes" id="UP000319143"/>
    </source>
</evidence>
<evidence type="ECO:0000313" key="1">
    <source>
        <dbReference type="EMBL" id="TWU40814.1"/>
    </source>
</evidence>
<keyword evidence="2" id="KW-1185">Reference proteome</keyword>
<dbReference type="EMBL" id="SJPV01000002">
    <property type="protein sequence ID" value="TWU40814.1"/>
    <property type="molecule type" value="Genomic_DNA"/>
</dbReference>
<organism evidence="1 2">
    <name type="scientific">Novipirellula artificiosorum</name>
    <dbReference type="NCBI Taxonomy" id="2528016"/>
    <lineage>
        <taxon>Bacteria</taxon>
        <taxon>Pseudomonadati</taxon>
        <taxon>Planctomycetota</taxon>
        <taxon>Planctomycetia</taxon>
        <taxon>Pirellulales</taxon>
        <taxon>Pirellulaceae</taxon>
        <taxon>Novipirellula</taxon>
    </lineage>
</organism>
<comment type="caution">
    <text evidence="1">The sequence shown here is derived from an EMBL/GenBank/DDBJ whole genome shotgun (WGS) entry which is preliminary data.</text>
</comment>
<dbReference type="Proteomes" id="UP000319143">
    <property type="component" value="Unassembled WGS sequence"/>
</dbReference>
<dbReference type="AlphaFoldDB" id="A0A5C6DX75"/>
<sequence length="159" mass="17647">MRLSQLLPRLSGHEAQWITNESKCGAHITSHHITSKKSRPFPRVFVEWEERKRKHPVFDLPVGNNQNQAATLCHAAPTSQRCDALSKRAYSRGRCHAIAHSRLADSPLVADTVREGGSPYPLTYQRSCSLASLTQRALVWKQVALMDSGSPRPALAGRA</sequence>
<reference evidence="1 2" key="1">
    <citation type="submission" date="2019-02" db="EMBL/GenBank/DDBJ databases">
        <title>Deep-cultivation of Planctomycetes and their phenomic and genomic characterization uncovers novel biology.</title>
        <authorList>
            <person name="Wiegand S."/>
            <person name="Jogler M."/>
            <person name="Boedeker C."/>
            <person name="Pinto D."/>
            <person name="Vollmers J."/>
            <person name="Rivas-Marin E."/>
            <person name="Kohn T."/>
            <person name="Peeters S.H."/>
            <person name="Heuer A."/>
            <person name="Rast P."/>
            <person name="Oberbeckmann S."/>
            <person name="Bunk B."/>
            <person name="Jeske O."/>
            <person name="Meyerdierks A."/>
            <person name="Storesund J.E."/>
            <person name="Kallscheuer N."/>
            <person name="Luecker S."/>
            <person name="Lage O.M."/>
            <person name="Pohl T."/>
            <person name="Merkel B.J."/>
            <person name="Hornburger P."/>
            <person name="Mueller R.-W."/>
            <person name="Bruemmer F."/>
            <person name="Labrenz M."/>
            <person name="Spormann A.M."/>
            <person name="Op Den Camp H."/>
            <person name="Overmann J."/>
            <person name="Amann R."/>
            <person name="Jetten M.S.M."/>
            <person name="Mascher T."/>
            <person name="Medema M.H."/>
            <person name="Devos D.P."/>
            <person name="Kaster A.-K."/>
            <person name="Ovreas L."/>
            <person name="Rohde M."/>
            <person name="Galperin M.Y."/>
            <person name="Jogler C."/>
        </authorList>
    </citation>
    <scope>NUCLEOTIDE SEQUENCE [LARGE SCALE GENOMIC DNA]</scope>
    <source>
        <strain evidence="1 2">Poly41</strain>
    </source>
</reference>
<protein>
    <submittedName>
        <fullName evidence="1">Uncharacterized protein</fullName>
    </submittedName>
</protein>
<accession>A0A5C6DX75</accession>
<gene>
    <name evidence="1" type="ORF">Poly41_16490</name>
</gene>
<proteinExistence type="predicted"/>
<name>A0A5C6DX75_9BACT</name>